<dbReference type="SUPFAM" id="SSF103473">
    <property type="entry name" value="MFS general substrate transporter"/>
    <property type="match status" value="1"/>
</dbReference>
<reference evidence="8" key="2">
    <citation type="submission" date="2016-04" db="EMBL/GenBank/DDBJ databases">
        <title>Planomonospora sphaerica JCM9374 whole genome shotgun sequence.</title>
        <authorList>
            <person name="Suzuki T."/>
            <person name="Dohra H."/>
            <person name="Kodani S."/>
        </authorList>
    </citation>
    <scope>NUCLEOTIDE SEQUENCE [LARGE SCALE GENOMIC DNA]</scope>
    <source>
        <strain evidence="8">JCM 9374</strain>
    </source>
</reference>
<feature type="transmembrane region" description="Helical" evidence="5">
    <location>
        <begin position="228"/>
        <end position="247"/>
    </location>
</feature>
<dbReference type="PROSITE" id="PS50850">
    <property type="entry name" value="MFS"/>
    <property type="match status" value="1"/>
</dbReference>
<feature type="transmembrane region" description="Helical" evidence="5">
    <location>
        <begin position="318"/>
        <end position="346"/>
    </location>
</feature>
<dbReference type="Gene3D" id="1.20.1250.20">
    <property type="entry name" value="MFS general substrate transporter like domains"/>
    <property type="match status" value="1"/>
</dbReference>
<evidence type="ECO:0000256" key="5">
    <source>
        <dbReference type="SAM" id="Phobius"/>
    </source>
</evidence>
<comment type="subcellular location">
    <subcellularLocation>
        <location evidence="1">Cell membrane</location>
        <topology evidence="1">Multi-pass membrane protein</topology>
    </subcellularLocation>
</comment>
<name>A0A161MDP7_9ACTN</name>
<dbReference type="PANTHER" id="PTHR23534">
    <property type="entry name" value="MFS PERMEASE"/>
    <property type="match status" value="1"/>
</dbReference>
<feature type="transmembrane region" description="Helical" evidence="5">
    <location>
        <begin position="259"/>
        <end position="277"/>
    </location>
</feature>
<accession>A0A161MDP7</accession>
<reference evidence="7 8" key="1">
    <citation type="journal article" date="2016" name="Genome Announc.">
        <title>Draft Genome Sequence of Planomonospora sphaerica JCM9374, a Rare Actinomycete.</title>
        <authorList>
            <person name="Dohra H."/>
            <person name="Suzuki T."/>
            <person name="Inoue Y."/>
            <person name="Kodani S."/>
        </authorList>
    </citation>
    <scope>NUCLEOTIDE SEQUENCE [LARGE SCALE GENOMIC DNA]</scope>
    <source>
        <strain evidence="7 8">JCM 9374</strain>
    </source>
</reference>
<evidence type="ECO:0000256" key="2">
    <source>
        <dbReference type="ARBA" id="ARBA00022692"/>
    </source>
</evidence>
<feature type="domain" description="Major facilitator superfamily (MFS) profile" evidence="6">
    <location>
        <begin position="11"/>
        <end position="407"/>
    </location>
</feature>
<sequence>MSPPSQAQRRVLTVLVASQILSGVGLAAGITVGALLAQDLLGSTTLAGLPSALFTAGSALAAIAVGRISQVRGRRPGLAAGYLTGAIGAAGVIAAAAVDDPVVLFIALFVYGAGTATNLQARYAGADLAAPGHRARAVSTVLVATTLGGVVGPNLAAPTGDLAHTLGIPHLAGPFLVAGAAYALAAAVLLIWLRPDPLLLARRLDLQHQAAAATTTSRPAAVNTRGPGLMLGALTMILTQFVMVAIMTMTPVHMHGHGHGTAASGLVIAVHIGAMYLPSPLTGWLVDRYGRLTVAAASGLTLLAAGILAAAAPADSVVLLALALALLGVGWNFGLVAGTAIITDTVPLATRAKTQGMVDVAIAIAGATGGMVSGLITATAGYPALALAGGVVALALLPAVAATALRR</sequence>
<dbReference type="EMBL" id="BDCX01000015">
    <property type="protein sequence ID" value="GAT69813.1"/>
    <property type="molecule type" value="Genomic_DNA"/>
</dbReference>
<keyword evidence="8" id="KW-1185">Reference proteome</keyword>
<feature type="transmembrane region" description="Helical" evidence="5">
    <location>
        <begin position="78"/>
        <end position="98"/>
    </location>
</feature>
<feature type="transmembrane region" description="Helical" evidence="5">
    <location>
        <begin position="104"/>
        <end position="125"/>
    </location>
</feature>
<dbReference type="GO" id="GO:0005886">
    <property type="term" value="C:plasma membrane"/>
    <property type="evidence" value="ECO:0007669"/>
    <property type="project" value="UniProtKB-SubCell"/>
</dbReference>
<evidence type="ECO:0000256" key="1">
    <source>
        <dbReference type="ARBA" id="ARBA00004651"/>
    </source>
</evidence>
<dbReference type="PANTHER" id="PTHR23534:SF1">
    <property type="entry name" value="MAJOR FACILITATOR SUPERFAMILY PROTEIN"/>
    <property type="match status" value="1"/>
</dbReference>
<feature type="transmembrane region" description="Helical" evidence="5">
    <location>
        <begin position="289"/>
        <end position="312"/>
    </location>
</feature>
<feature type="transmembrane region" description="Helical" evidence="5">
    <location>
        <begin position="384"/>
        <end position="405"/>
    </location>
</feature>
<dbReference type="AlphaFoldDB" id="A0A161MDP7"/>
<dbReference type="InterPro" id="IPR036259">
    <property type="entry name" value="MFS_trans_sf"/>
</dbReference>
<keyword evidence="3 5" id="KW-1133">Transmembrane helix</keyword>
<comment type="caution">
    <text evidence="7">The sequence shown here is derived from an EMBL/GenBank/DDBJ whole genome shotgun (WGS) entry which is preliminary data.</text>
</comment>
<evidence type="ECO:0000256" key="3">
    <source>
        <dbReference type="ARBA" id="ARBA00022989"/>
    </source>
</evidence>
<feature type="transmembrane region" description="Helical" evidence="5">
    <location>
        <begin position="175"/>
        <end position="193"/>
    </location>
</feature>
<evidence type="ECO:0000259" key="6">
    <source>
        <dbReference type="PROSITE" id="PS50850"/>
    </source>
</evidence>
<dbReference type="GO" id="GO:0022857">
    <property type="term" value="F:transmembrane transporter activity"/>
    <property type="evidence" value="ECO:0007669"/>
    <property type="project" value="InterPro"/>
</dbReference>
<dbReference type="InterPro" id="IPR020846">
    <property type="entry name" value="MFS_dom"/>
</dbReference>
<organism evidence="7 8">
    <name type="scientific">Planomonospora sphaerica</name>
    <dbReference type="NCBI Taxonomy" id="161355"/>
    <lineage>
        <taxon>Bacteria</taxon>
        <taxon>Bacillati</taxon>
        <taxon>Actinomycetota</taxon>
        <taxon>Actinomycetes</taxon>
        <taxon>Streptosporangiales</taxon>
        <taxon>Streptosporangiaceae</taxon>
        <taxon>Planomonospora</taxon>
    </lineage>
</organism>
<dbReference type="Pfam" id="PF07690">
    <property type="entry name" value="MFS_1"/>
    <property type="match status" value="1"/>
</dbReference>
<evidence type="ECO:0000256" key="4">
    <source>
        <dbReference type="ARBA" id="ARBA00023136"/>
    </source>
</evidence>
<evidence type="ECO:0000313" key="8">
    <source>
        <dbReference type="Proteomes" id="UP000077701"/>
    </source>
</evidence>
<proteinExistence type="predicted"/>
<dbReference type="Proteomes" id="UP000077701">
    <property type="component" value="Unassembled WGS sequence"/>
</dbReference>
<dbReference type="InterPro" id="IPR011701">
    <property type="entry name" value="MFS"/>
</dbReference>
<evidence type="ECO:0000313" key="7">
    <source>
        <dbReference type="EMBL" id="GAT69813.1"/>
    </source>
</evidence>
<feature type="transmembrane region" description="Helical" evidence="5">
    <location>
        <begin position="48"/>
        <end position="66"/>
    </location>
</feature>
<feature type="transmembrane region" description="Helical" evidence="5">
    <location>
        <begin position="358"/>
        <end position="378"/>
    </location>
</feature>
<gene>
    <name evidence="7" type="ORF">PS9374_05493</name>
</gene>
<feature type="transmembrane region" description="Helical" evidence="5">
    <location>
        <begin position="137"/>
        <end position="155"/>
    </location>
</feature>
<protein>
    <submittedName>
        <fullName evidence="7">Multidrug ABC transporter permease</fullName>
    </submittedName>
</protein>
<feature type="transmembrane region" description="Helical" evidence="5">
    <location>
        <begin position="12"/>
        <end position="36"/>
    </location>
</feature>
<keyword evidence="4 5" id="KW-0472">Membrane</keyword>
<keyword evidence="2 5" id="KW-0812">Transmembrane</keyword>
<dbReference type="STRING" id="161355.PS9374_05493"/>